<feature type="compositionally biased region" description="Polar residues" evidence="2">
    <location>
        <begin position="463"/>
        <end position="474"/>
    </location>
</feature>
<feature type="region of interest" description="Disordered" evidence="2">
    <location>
        <begin position="809"/>
        <end position="864"/>
    </location>
</feature>
<dbReference type="SUPFAM" id="SSF52540">
    <property type="entry name" value="P-loop containing nucleoside triphosphate hydrolases"/>
    <property type="match status" value="1"/>
</dbReference>
<dbReference type="Pfam" id="PF16300">
    <property type="entry name" value="WD40_4"/>
    <property type="match status" value="2"/>
</dbReference>
<feature type="compositionally biased region" description="Basic and acidic residues" evidence="2">
    <location>
        <begin position="765"/>
        <end position="778"/>
    </location>
</feature>
<protein>
    <recommendedName>
        <fullName evidence="5">Actin cross-linking</fullName>
    </recommendedName>
</protein>
<evidence type="ECO:0000313" key="3">
    <source>
        <dbReference type="EMBL" id="BEI92539.1"/>
    </source>
</evidence>
<dbReference type="InterPro" id="IPR027417">
    <property type="entry name" value="P-loop_NTPase"/>
</dbReference>
<dbReference type="RefSeq" id="XP_060457804.1">
    <property type="nucleotide sequence ID" value="XM_060601296.1"/>
</dbReference>
<feature type="compositionally biased region" description="Low complexity" evidence="2">
    <location>
        <begin position="445"/>
        <end position="458"/>
    </location>
</feature>
<evidence type="ECO:0000256" key="2">
    <source>
        <dbReference type="SAM" id="MobiDB-lite"/>
    </source>
</evidence>
<feature type="compositionally biased region" description="Basic and acidic residues" evidence="2">
    <location>
        <begin position="1279"/>
        <end position="1297"/>
    </location>
</feature>
<dbReference type="SUPFAM" id="SSF101908">
    <property type="entry name" value="Putative isomerase YbhE"/>
    <property type="match status" value="1"/>
</dbReference>
<feature type="region of interest" description="Disordered" evidence="2">
    <location>
        <begin position="422"/>
        <end position="484"/>
    </location>
</feature>
<comment type="similarity">
    <text evidence="1">Belongs to the WD repeat coronin family.</text>
</comment>
<feature type="compositionally biased region" description="Low complexity" evidence="2">
    <location>
        <begin position="825"/>
        <end position="837"/>
    </location>
</feature>
<dbReference type="InterPro" id="IPR015943">
    <property type="entry name" value="WD40/YVTN_repeat-like_dom_sf"/>
</dbReference>
<dbReference type="Gene3D" id="2.130.10.10">
    <property type="entry name" value="YVTN repeat-like/Quinoprotein amine dehydrogenase"/>
    <property type="match status" value="2"/>
</dbReference>
<dbReference type="GeneID" id="85496409"/>
<dbReference type="InterPro" id="IPR015505">
    <property type="entry name" value="Coronin"/>
</dbReference>
<reference evidence="3" key="1">
    <citation type="journal article" date="2023" name="BMC Genomics">
        <title>Chromosome-level genome assemblies of Cutaneotrichosporon spp. (Trichosporonales, Basidiomycota) reveal imbalanced evolution between nucleotide sequences and chromosome synteny.</title>
        <authorList>
            <person name="Kobayashi Y."/>
            <person name="Kayamori A."/>
            <person name="Aoki K."/>
            <person name="Shiwa Y."/>
            <person name="Matsutani M."/>
            <person name="Fujita N."/>
            <person name="Sugita T."/>
            <person name="Iwasaki W."/>
            <person name="Tanaka N."/>
            <person name="Takashima M."/>
        </authorList>
    </citation>
    <scope>NUCLEOTIDE SEQUENCE</scope>
    <source>
        <strain evidence="3">HIS019</strain>
    </source>
</reference>
<gene>
    <name evidence="3" type="ORF">CcaverHIS019_0501670</name>
</gene>
<feature type="compositionally biased region" description="Pro residues" evidence="2">
    <location>
        <begin position="429"/>
        <end position="444"/>
    </location>
</feature>
<feature type="compositionally biased region" description="Low complexity" evidence="2">
    <location>
        <begin position="779"/>
        <end position="789"/>
    </location>
</feature>
<dbReference type="PANTHER" id="PTHR10856:SF20">
    <property type="entry name" value="CORONIN-7"/>
    <property type="match status" value="1"/>
</dbReference>
<dbReference type="Gene3D" id="3.40.50.300">
    <property type="entry name" value="P-loop containing nucleotide triphosphate hydrolases"/>
    <property type="match status" value="1"/>
</dbReference>
<evidence type="ECO:0008006" key="5">
    <source>
        <dbReference type="Google" id="ProtNLM"/>
    </source>
</evidence>
<dbReference type="KEGG" id="ccac:CcaHIS019_0501670"/>
<evidence type="ECO:0000256" key="1">
    <source>
        <dbReference type="ARBA" id="ARBA00009482"/>
    </source>
</evidence>
<sequence>MAPRTFGATKFRNAVPAIPTRDEWYRTHLPPASSAPPNTSTYSGLVKTTRNVVITLAPNGDASVRPYSAIGEHEGEVWTGKIGPVADWDVSRLEDAGMLVAGNDGTATYYSITDKLEARHSFGLDGKASCVRLHPTTPGLALASTNVVAIYDVAASTAAITLNAPAPLWSASWSPDGRLVGGVSKKGLAYVWDVRSGSAPTQTRDLSSLLQALKPVHTAYVGNELFVTSFSRSRTRQYSLLNADLSTAFTAAVDTSQGPLVPVVDEERRIVYVSGRGDMTLRQIELSGPQGYQEMPHHLPAPLTAGGAAAAHWSTLPVMEAQIATLLLSTTDKDGDTILPLGIKVPRRQLIDYHADLFPDVAGSVPEQDAAQWLAGGDKAPIHASVDPERRAAWEKTVEEGKAKWAAAAAAAAVAVAPAATPTQTSAPAPEPAAAPRAPSPAKPPVLAVAAPAPTARPVSPPKSTQAAKHTSPQPGLPPLKGDEDYTSTSYKVRLIGDKLAALHKSHTGTGPLMVGLQGPQGCGKTTLCDALVVALEGKGLSVAVLSLDDLYRTHEGLKKLAAEHPNNALLAGRGPPGTHDVELATRVLKEVQDINPRGHIEMPVFDKSLCGGQGDRSAQMVGVDGPLDIFVLEGWSFGFGALSSSALDARLAAKDGKYFPKYGASELRELNDYLRAFGEAVYPFFEAVVQIEPDSYEHVFRWRLQQEHEMKAKKGEGMSDEAVHAFVERYMPSYELWAGGVLDSNSPWAGKVLRLRYGKDREVTGVEEPKPVQKDKPTPTASAPMPAPVARTAASLAVAASSPTASAYATAQSSPKPPSPAPQKAPSAAPKTASSPPKAPSPKPVPAAKSASPPAPAIQAAAHKPYNPGWSRKYLAGKTPLIPTYDQIPTLATLHQDSQILRISQNLAFFPVQGPGGRLLVHPLSKKGRLPVGGVGFVTGGVALADFAADPFSDRVVCAGEDGVLRTWDLPSDGVEGAGPEPTLVRGVGVERIAHVAFHPTARDLLIVASNEHGSSHLRFFDLSSGKEDKVVSLPAPVTGFAVSDCGQRVALPTKDGRILVWDRDGKFVEGKAHDSPRAAQVAWAGDHLVSLGFGRGSIRQLHVYSVGGKVERIAALSLDVSPSVLFPVYDADTNILFAWGKGQQNILAFLINPLGEVIDKLPSFTAGSPQLGVAFFPKSSLDITKVEVAKCLRLTSRSVEQVTFSVPRNRPQFFQDDIYVPTRDTKPTISAAEWLAGTPGLPKYISLRPGGMELLSEAPAQNTVRKKFVPAAAIMSEEQRKQKAMDDLFAKAKDDSDSDDEPQRRGGIPPPDDDW</sequence>
<feature type="region of interest" description="Disordered" evidence="2">
    <location>
        <begin position="1278"/>
        <end position="1317"/>
    </location>
</feature>
<accession>A0AA48L5V2</accession>
<evidence type="ECO:0000313" key="4">
    <source>
        <dbReference type="Proteomes" id="UP001233271"/>
    </source>
</evidence>
<keyword evidence="4" id="KW-1185">Reference proteome</keyword>
<dbReference type="SMART" id="SM01167">
    <property type="entry name" value="DUF1900"/>
    <property type="match status" value="2"/>
</dbReference>
<dbReference type="SMART" id="SM00320">
    <property type="entry name" value="WD40"/>
    <property type="match status" value="4"/>
</dbReference>
<name>A0AA48L5V2_9TREE</name>
<dbReference type="PANTHER" id="PTHR10856">
    <property type="entry name" value="CORONIN"/>
    <property type="match status" value="1"/>
</dbReference>
<dbReference type="EMBL" id="AP028216">
    <property type="protein sequence ID" value="BEI92539.1"/>
    <property type="molecule type" value="Genomic_DNA"/>
</dbReference>
<dbReference type="SUPFAM" id="SSF75011">
    <property type="entry name" value="3-carboxy-cis,cis-mucoante lactonizing enzyme"/>
    <property type="match status" value="1"/>
</dbReference>
<proteinExistence type="inferred from homology"/>
<feature type="compositionally biased region" description="Low complexity" evidence="2">
    <location>
        <begin position="847"/>
        <end position="863"/>
    </location>
</feature>
<dbReference type="Proteomes" id="UP001233271">
    <property type="component" value="Chromosome 5"/>
</dbReference>
<dbReference type="InterPro" id="IPR001680">
    <property type="entry name" value="WD40_rpt"/>
</dbReference>
<organism evidence="3 4">
    <name type="scientific">Cutaneotrichosporon cavernicola</name>
    <dbReference type="NCBI Taxonomy" id="279322"/>
    <lineage>
        <taxon>Eukaryota</taxon>
        <taxon>Fungi</taxon>
        <taxon>Dikarya</taxon>
        <taxon>Basidiomycota</taxon>
        <taxon>Agaricomycotina</taxon>
        <taxon>Tremellomycetes</taxon>
        <taxon>Trichosporonales</taxon>
        <taxon>Trichosporonaceae</taxon>
        <taxon>Cutaneotrichosporon</taxon>
    </lineage>
</organism>
<feature type="region of interest" description="Disordered" evidence="2">
    <location>
        <begin position="765"/>
        <end position="789"/>
    </location>
</feature>